<dbReference type="Pfam" id="PF03087">
    <property type="entry name" value="BPS1"/>
    <property type="match status" value="1"/>
</dbReference>
<sequence length="335" mass="37792">MFHLFLLSPSIHLLYMEQMQTTKTQEFIRTNCVTSSPTSIVLFSLLTQEKKMETSSKISMHNRCNSFPSAPHPLVSQFQGHLQRLKDSEASTTSLSSSSISRKLIGLQDLHDYADKLLQLPSTQKALVQECSGSLLEGSLRLLDICNMAQDFLMQTKENLHEIQSVIRRKGADTGFAVEGGKYLASRKNMKKAIKKALNNLKAMKTESCVSFSNMDNETFSLLSILKEAETVTLNSLESLLRFISASKGQSKHSRWSIVSKLMQPTRVNNDLEECDINEFVKVDAALHQKPLSTENFLSDAENMKICIKDLEVQVECLSRKLIRTRVSLLNIFSY</sequence>
<keyword evidence="3" id="KW-1185">Reference proteome</keyword>
<organism evidence="2 3">
    <name type="scientific">Stylosanthes scabra</name>
    <dbReference type="NCBI Taxonomy" id="79078"/>
    <lineage>
        <taxon>Eukaryota</taxon>
        <taxon>Viridiplantae</taxon>
        <taxon>Streptophyta</taxon>
        <taxon>Embryophyta</taxon>
        <taxon>Tracheophyta</taxon>
        <taxon>Spermatophyta</taxon>
        <taxon>Magnoliopsida</taxon>
        <taxon>eudicotyledons</taxon>
        <taxon>Gunneridae</taxon>
        <taxon>Pentapetalae</taxon>
        <taxon>rosids</taxon>
        <taxon>fabids</taxon>
        <taxon>Fabales</taxon>
        <taxon>Fabaceae</taxon>
        <taxon>Papilionoideae</taxon>
        <taxon>50 kb inversion clade</taxon>
        <taxon>dalbergioids sensu lato</taxon>
        <taxon>Dalbergieae</taxon>
        <taxon>Pterocarpus clade</taxon>
        <taxon>Stylosanthes</taxon>
    </lineage>
</organism>
<evidence type="ECO:0000256" key="1">
    <source>
        <dbReference type="SAM" id="SignalP"/>
    </source>
</evidence>
<evidence type="ECO:0000313" key="3">
    <source>
        <dbReference type="Proteomes" id="UP001341840"/>
    </source>
</evidence>
<feature type="signal peptide" evidence="1">
    <location>
        <begin position="1"/>
        <end position="16"/>
    </location>
</feature>
<dbReference type="InterPro" id="IPR004320">
    <property type="entry name" value="BPS1_pln"/>
</dbReference>
<dbReference type="PANTHER" id="PTHR33070">
    <property type="entry name" value="OS06G0725500 PROTEIN"/>
    <property type="match status" value="1"/>
</dbReference>
<feature type="chain" id="PRO_5047377238" description="DUF241 domain protein" evidence="1">
    <location>
        <begin position="17"/>
        <end position="335"/>
    </location>
</feature>
<dbReference type="Proteomes" id="UP001341840">
    <property type="component" value="Unassembled WGS sequence"/>
</dbReference>
<accession>A0ABU6V793</accession>
<reference evidence="2 3" key="1">
    <citation type="journal article" date="2023" name="Plants (Basel)">
        <title>Bridging the Gap: Combining Genomics and Transcriptomics Approaches to Understand Stylosanthes scabra, an Orphan Legume from the Brazilian Caatinga.</title>
        <authorList>
            <person name="Ferreira-Neto J.R.C."/>
            <person name="da Silva M.D."/>
            <person name="Binneck E."/>
            <person name="de Melo N.F."/>
            <person name="da Silva R.H."/>
            <person name="de Melo A.L.T.M."/>
            <person name="Pandolfi V."/>
            <person name="Bustamante F.O."/>
            <person name="Brasileiro-Vidal A.C."/>
            <person name="Benko-Iseppon A.M."/>
        </authorList>
    </citation>
    <scope>NUCLEOTIDE SEQUENCE [LARGE SCALE GENOMIC DNA]</scope>
    <source>
        <tissue evidence="2">Leaves</tissue>
    </source>
</reference>
<evidence type="ECO:0008006" key="4">
    <source>
        <dbReference type="Google" id="ProtNLM"/>
    </source>
</evidence>
<name>A0ABU6V793_9FABA</name>
<gene>
    <name evidence="2" type="ORF">PIB30_021784</name>
</gene>
<evidence type="ECO:0000313" key="2">
    <source>
        <dbReference type="EMBL" id="MED6169486.1"/>
    </source>
</evidence>
<dbReference type="EMBL" id="JASCZI010151107">
    <property type="protein sequence ID" value="MED6169486.1"/>
    <property type="molecule type" value="Genomic_DNA"/>
</dbReference>
<dbReference type="PANTHER" id="PTHR33070:SF129">
    <property type="entry name" value="DUF241 DOMAIN PROTEIN"/>
    <property type="match status" value="1"/>
</dbReference>
<protein>
    <recommendedName>
        <fullName evidence="4">DUF241 domain protein</fullName>
    </recommendedName>
</protein>
<comment type="caution">
    <text evidence="2">The sequence shown here is derived from an EMBL/GenBank/DDBJ whole genome shotgun (WGS) entry which is preliminary data.</text>
</comment>
<proteinExistence type="predicted"/>
<keyword evidence="1" id="KW-0732">Signal</keyword>